<dbReference type="CDD" id="cd13429">
    <property type="entry name" value="UreI_AmiS_like_2"/>
    <property type="match status" value="1"/>
</dbReference>
<evidence type="ECO:0000256" key="7">
    <source>
        <dbReference type="ARBA" id="ARBA00023136"/>
    </source>
</evidence>
<evidence type="ECO:0000256" key="8">
    <source>
        <dbReference type="SAM" id="Phobius"/>
    </source>
</evidence>
<feature type="transmembrane region" description="Helical" evidence="8">
    <location>
        <begin position="169"/>
        <end position="191"/>
    </location>
</feature>
<feature type="transmembrane region" description="Helical" evidence="8">
    <location>
        <begin position="6"/>
        <end position="24"/>
    </location>
</feature>
<keyword evidence="7 8" id="KW-0472">Membrane</keyword>
<evidence type="ECO:0000256" key="6">
    <source>
        <dbReference type="ARBA" id="ARBA00022989"/>
    </source>
</evidence>
<feature type="transmembrane region" description="Helical" evidence="8">
    <location>
        <begin position="115"/>
        <end position="134"/>
    </location>
</feature>
<keyword evidence="10" id="KW-1185">Reference proteome</keyword>
<name>A0A081P3S0_9BACL</name>
<dbReference type="Proteomes" id="UP000028123">
    <property type="component" value="Unassembled WGS sequence"/>
</dbReference>
<dbReference type="Gene3D" id="1.25.40.600">
    <property type="match status" value="1"/>
</dbReference>
<feature type="transmembrane region" description="Helical" evidence="8">
    <location>
        <begin position="87"/>
        <end position="109"/>
    </location>
</feature>
<dbReference type="RefSeq" id="WP_036681276.1">
    <property type="nucleotide sequence ID" value="NZ_JNVM01000010.1"/>
</dbReference>
<keyword evidence="6 8" id="KW-1133">Transmembrane helix</keyword>
<keyword evidence="4" id="KW-1003">Cell membrane</keyword>
<evidence type="ECO:0000256" key="5">
    <source>
        <dbReference type="ARBA" id="ARBA00022692"/>
    </source>
</evidence>
<comment type="caution">
    <text evidence="9">The sequence shown here is derived from an EMBL/GenBank/DDBJ whole genome shotgun (WGS) entry which is preliminary data.</text>
</comment>
<evidence type="ECO:0000256" key="2">
    <source>
        <dbReference type="ARBA" id="ARBA00010068"/>
    </source>
</evidence>
<gene>
    <name evidence="9" type="ORF">ET33_00935</name>
</gene>
<keyword evidence="5 8" id="KW-0812">Transmembrane</keyword>
<reference evidence="9 10" key="1">
    <citation type="submission" date="2014-06" db="EMBL/GenBank/DDBJ databases">
        <title>Draft genome sequence of Paenibacillus sp. MSt1.</title>
        <authorList>
            <person name="Aw Y.K."/>
            <person name="Ong K.S."/>
            <person name="Gan H.M."/>
            <person name="Lee S.M."/>
        </authorList>
    </citation>
    <scope>NUCLEOTIDE SEQUENCE [LARGE SCALE GENOMIC DNA]</scope>
    <source>
        <strain evidence="9 10">MSt1</strain>
    </source>
</reference>
<evidence type="ECO:0000256" key="3">
    <source>
        <dbReference type="ARBA" id="ARBA00022448"/>
    </source>
</evidence>
<evidence type="ECO:0000313" key="10">
    <source>
        <dbReference type="Proteomes" id="UP000028123"/>
    </source>
</evidence>
<evidence type="ECO:0000313" key="9">
    <source>
        <dbReference type="EMBL" id="KEQ25343.1"/>
    </source>
</evidence>
<comment type="similarity">
    <text evidence="2">Belongs to the AmiS/UreI family.</text>
</comment>
<dbReference type="Pfam" id="PF02293">
    <property type="entry name" value="AmiS_UreI"/>
    <property type="match status" value="1"/>
</dbReference>
<protein>
    <submittedName>
        <fullName evidence="9">Transporter</fullName>
    </submittedName>
</protein>
<keyword evidence="3" id="KW-0813">Transport</keyword>
<proteinExistence type="inferred from homology"/>
<comment type="subcellular location">
    <subcellularLocation>
        <location evidence="1">Cell membrane</location>
        <topology evidence="1">Multi-pass membrane protein</topology>
    </subcellularLocation>
</comment>
<evidence type="ECO:0000256" key="1">
    <source>
        <dbReference type="ARBA" id="ARBA00004651"/>
    </source>
</evidence>
<organism evidence="9 10">
    <name type="scientific">Paenibacillus tyrfis</name>
    <dbReference type="NCBI Taxonomy" id="1501230"/>
    <lineage>
        <taxon>Bacteria</taxon>
        <taxon>Bacillati</taxon>
        <taxon>Bacillota</taxon>
        <taxon>Bacilli</taxon>
        <taxon>Bacillales</taxon>
        <taxon>Paenibacillaceae</taxon>
        <taxon>Paenibacillus</taxon>
    </lineage>
</organism>
<dbReference type="eggNOG" id="ENOG50300RH">
    <property type="taxonomic scope" value="Bacteria"/>
</dbReference>
<dbReference type="InterPro" id="IPR038523">
    <property type="entry name" value="AmiSUreI_transpt_sf"/>
</dbReference>
<dbReference type="AlphaFoldDB" id="A0A081P3S0"/>
<accession>A0A081P3S0</accession>
<dbReference type="EMBL" id="JNVM01000010">
    <property type="protein sequence ID" value="KEQ25343.1"/>
    <property type="molecule type" value="Genomic_DNA"/>
</dbReference>
<dbReference type="GO" id="GO:0005886">
    <property type="term" value="C:plasma membrane"/>
    <property type="evidence" value="ECO:0007669"/>
    <property type="project" value="UniProtKB-SubCell"/>
</dbReference>
<dbReference type="OrthoDB" id="6636366at2"/>
<sequence length="204" mass="22194">MSAVGLLYVGAVLFLNGLMLLGRIDGKSAGVFNLFIGAMQVITPFYMIFTSGGDAWTIFQASGIFLFGLTYLYVGITNLQGLDSSGIGWYSLWVAVLAVGYAAINFLHFHDEKFGIIWLMWSFLWTLFFVLLALKRNISVFVGWVTLIQAWVTATIPAFLILIGEWEWIGVGVTEAAAGLAVVGYGAAYALTRRKAPRGVGVSS</sequence>
<feature type="transmembrane region" description="Helical" evidence="8">
    <location>
        <begin position="141"/>
        <end position="163"/>
    </location>
</feature>
<feature type="transmembrane region" description="Helical" evidence="8">
    <location>
        <begin position="31"/>
        <end position="49"/>
    </location>
</feature>
<dbReference type="InterPro" id="IPR003211">
    <property type="entry name" value="AmiSUreI_transpt"/>
</dbReference>
<feature type="transmembrane region" description="Helical" evidence="8">
    <location>
        <begin position="55"/>
        <end position="75"/>
    </location>
</feature>
<evidence type="ECO:0000256" key="4">
    <source>
        <dbReference type="ARBA" id="ARBA00022475"/>
    </source>
</evidence>